<reference evidence="1" key="1">
    <citation type="submission" date="2023-06" db="EMBL/GenBank/DDBJ databases">
        <authorList>
            <person name="Kurt Z."/>
        </authorList>
    </citation>
    <scope>NUCLEOTIDE SEQUENCE</scope>
</reference>
<dbReference type="EMBL" id="CAXDID020000434">
    <property type="protein sequence ID" value="CAL6091292.1"/>
    <property type="molecule type" value="Genomic_DNA"/>
</dbReference>
<sequence length="160" mass="18260">MKDYADNITYTHWQLSYQYIQTQVSNYATIVDNVEEYRLPAPHSTTSHPCWEPVSGQKVSSKRFQDLAYFLSEFAFIRGRSGTLFHVYTLCAETQQNSIETGREALCHKFSQNSFIPLGCAPWPCTFRCASSGSCWYSGEEAPGTGSETDLFINEQYYII</sequence>
<dbReference type="EMBL" id="CATOUU010000905">
    <property type="protein sequence ID" value="CAI9958329.1"/>
    <property type="molecule type" value="Genomic_DNA"/>
</dbReference>
<dbReference type="Proteomes" id="UP001642409">
    <property type="component" value="Unassembled WGS sequence"/>
</dbReference>
<gene>
    <name evidence="1" type="ORF">HINF_LOCUS38667</name>
    <name evidence="3" type="ORF">HINF_LOCUS41435</name>
    <name evidence="2" type="ORF">HINF_LOCUS45974</name>
    <name evidence="4" type="ORF">HINF_LOCUS65717</name>
</gene>
<evidence type="ECO:0000313" key="1">
    <source>
        <dbReference type="EMBL" id="CAI9951022.1"/>
    </source>
</evidence>
<dbReference type="AlphaFoldDB" id="A0AA86Q7V6"/>
<proteinExistence type="predicted"/>
<dbReference type="EMBL" id="CATOUU010000820">
    <property type="protein sequence ID" value="CAI9951022.1"/>
    <property type="molecule type" value="Genomic_DNA"/>
</dbReference>
<organism evidence="1">
    <name type="scientific">Hexamita inflata</name>
    <dbReference type="NCBI Taxonomy" id="28002"/>
    <lineage>
        <taxon>Eukaryota</taxon>
        <taxon>Metamonada</taxon>
        <taxon>Diplomonadida</taxon>
        <taxon>Hexamitidae</taxon>
        <taxon>Hexamitinae</taxon>
        <taxon>Hexamita</taxon>
    </lineage>
</organism>
<protein>
    <submittedName>
        <fullName evidence="3">Hypothetical_protein</fullName>
    </submittedName>
</protein>
<name>A0AA86Q7V6_9EUKA</name>
<evidence type="ECO:0000313" key="4">
    <source>
        <dbReference type="EMBL" id="CAL6091292.1"/>
    </source>
</evidence>
<evidence type="ECO:0000313" key="3">
    <source>
        <dbReference type="EMBL" id="CAL6045847.1"/>
    </source>
</evidence>
<comment type="caution">
    <text evidence="1">The sequence shown here is derived from an EMBL/GenBank/DDBJ whole genome shotgun (WGS) entry which is preliminary data.</text>
</comment>
<evidence type="ECO:0000313" key="5">
    <source>
        <dbReference type="Proteomes" id="UP001642409"/>
    </source>
</evidence>
<keyword evidence="5" id="KW-1185">Reference proteome</keyword>
<reference evidence="3 5" key="2">
    <citation type="submission" date="2024-07" db="EMBL/GenBank/DDBJ databases">
        <authorList>
            <person name="Akdeniz Z."/>
        </authorList>
    </citation>
    <scope>NUCLEOTIDE SEQUENCE [LARGE SCALE GENOMIC DNA]</scope>
</reference>
<dbReference type="EMBL" id="CAXDID020000166">
    <property type="protein sequence ID" value="CAL6045847.1"/>
    <property type="molecule type" value="Genomic_DNA"/>
</dbReference>
<accession>A0AA86Q7V6</accession>
<evidence type="ECO:0000313" key="2">
    <source>
        <dbReference type="EMBL" id="CAI9958329.1"/>
    </source>
</evidence>